<dbReference type="RefSeq" id="WP_064338616.1">
    <property type="nucleotide sequence ID" value="NZ_CP014774.1"/>
</dbReference>
<evidence type="ECO:0000313" key="1">
    <source>
        <dbReference type="EMBL" id="ANB52580.1"/>
    </source>
</evidence>
<evidence type="ECO:0008006" key="3">
    <source>
        <dbReference type="Google" id="ProtNLM"/>
    </source>
</evidence>
<organism evidence="1 2">
    <name type="scientific">Aeromonas veronii</name>
    <dbReference type="NCBI Taxonomy" id="654"/>
    <lineage>
        <taxon>Bacteria</taxon>
        <taxon>Pseudomonadati</taxon>
        <taxon>Pseudomonadota</taxon>
        <taxon>Gammaproteobacteria</taxon>
        <taxon>Aeromonadales</taxon>
        <taxon>Aeromonadaceae</taxon>
        <taxon>Aeromonas</taxon>
    </lineage>
</organism>
<proteinExistence type="predicted"/>
<dbReference type="EMBL" id="CP014774">
    <property type="protein sequence ID" value="ANB52580.1"/>
    <property type="molecule type" value="Genomic_DNA"/>
</dbReference>
<accession>A0AAC9B755</accession>
<protein>
    <recommendedName>
        <fullName evidence="3">DUF3944 domain-containing protein</fullName>
    </recommendedName>
</protein>
<sequence length="255" mass="27640">MEKILAKCEYADLEYLSSVLDSYVSFTDDAARNELLQKSHHASSAKTELCALMDKQIRYYGSSDVAYAVRSVFSSSSDGGVSSLELIEDVCKKLKINLKHGGSTESRLERLVSAVVEKELLSKKPAELAEAFKKMGIGNAEADLIKEHLAKNGKVAILPVIIQILGPKVALGLIETIIISLIAQIVGREAAKALVKEFSKRNPMINALGPVVWVLSGVWLAYDLQGPAFRKTIPICLYLGLVALRDGPADKLVAA</sequence>
<evidence type="ECO:0000313" key="2">
    <source>
        <dbReference type="Proteomes" id="UP000076809"/>
    </source>
</evidence>
<dbReference type="Proteomes" id="UP000076809">
    <property type="component" value="Chromosome"/>
</dbReference>
<gene>
    <name evidence="1" type="ORF">WM43_07815</name>
</gene>
<dbReference type="AlphaFoldDB" id="A0AAC9B755"/>
<name>A0AAC9B755_AERVE</name>
<reference evidence="1 2" key="1">
    <citation type="journal article" date="2016" name="J. Clin. Microbiol.">
        <title>Detection and Whole-Genome Sequencing of Carbapenemase-Producing Aeromonas hydrophila Isolates from Routine Perirectal Surveillance Culture.</title>
        <authorList>
            <person name="Hughes H.Y."/>
            <person name="Conlan S.P."/>
            <person name="Lau A.F."/>
            <person name="Dekker J.P."/>
            <person name="Michelin A.V."/>
            <person name="Youn J.H."/>
            <person name="Henderson D.K."/>
            <person name="Frank K.M."/>
            <person name="Segre J.A."/>
            <person name="Palmore T.N."/>
        </authorList>
    </citation>
    <scope>NUCLEOTIDE SEQUENCE [LARGE SCALE GENOMIC DNA]</scope>
    <source>
        <strain evidence="1 2">AVNIH1</strain>
    </source>
</reference>